<keyword evidence="5" id="KW-1185">Reference proteome</keyword>
<feature type="compositionally biased region" description="Basic and acidic residues" evidence="1">
    <location>
        <begin position="438"/>
        <end position="447"/>
    </location>
</feature>
<name>A0ABR2KBD1_9EUKA</name>
<feature type="compositionally biased region" description="Polar residues" evidence="1">
    <location>
        <begin position="449"/>
        <end position="460"/>
    </location>
</feature>
<evidence type="ECO:0000313" key="5">
    <source>
        <dbReference type="Proteomes" id="UP001470230"/>
    </source>
</evidence>
<feature type="region of interest" description="Disordered" evidence="1">
    <location>
        <begin position="367"/>
        <end position="395"/>
    </location>
</feature>
<sequence length="479" mass="54157">MKTSITNASVNESSPVPPLAQPIHFNSQSNFKQINSFRDNNVQNQFNNNSNPGFEYLPPPEIIANPNNPNYNIILSPTAKNPTFINVPYIIQPQLNNPINPPPPPAANALQYNNLGNVKMSRSKFTPQEDATLKELVAKYGSTKWSEIAMKLPNRTGRQCRERWKNYLAPGIQNGPWSQEEDALLVQKVKELGTMWSKMVQFFPGRTDVNLKNRWVTLRYKKNNGNNSNNNEDDESENGKLNYRRNHGHIHENNEIEGNDENDDEENNNNNPVIVNNIVSSDNNNAVVPVYPNFVSYTPYYNYPTIQIAPPPPPPPPPPTFNAYYATPDQIEYRPPAMEFYFGDPITIKESSDFDRNRIRGSYTDIGTETDAETNGNHVNFKNGNSSDRFFKNNKQSPLEPSIILSQPRWLLNHKSNDASFEDNGNTANSNDQNDNVNSEKKSEVSKIKLNSSSFQQSSQTHDRLEVPLLVAMPLGTSS</sequence>
<dbReference type="Pfam" id="PF13921">
    <property type="entry name" value="Myb_DNA-bind_6"/>
    <property type="match status" value="1"/>
</dbReference>
<feature type="region of interest" description="Disordered" evidence="1">
    <location>
        <begin position="221"/>
        <end position="242"/>
    </location>
</feature>
<dbReference type="PANTHER" id="PTHR45614">
    <property type="entry name" value="MYB PROTEIN-RELATED"/>
    <property type="match status" value="1"/>
</dbReference>
<feature type="compositionally biased region" description="Acidic residues" evidence="1">
    <location>
        <begin position="255"/>
        <end position="267"/>
    </location>
</feature>
<dbReference type="EMBL" id="JAPFFF010000006">
    <property type="protein sequence ID" value="KAK8887792.1"/>
    <property type="molecule type" value="Genomic_DNA"/>
</dbReference>
<feature type="compositionally biased region" description="Polar residues" evidence="1">
    <location>
        <begin position="373"/>
        <end position="395"/>
    </location>
</feature>
<feature type="domain" description="Myb-like" evidence="2">
    <location>
        <begin position="169"/>
        <end position="219"/>
    </location>
</feature>
<feature type="domain" description="HTH myb-type" evidence="3">
    <location>
        <begin position="175"/>
        <end position="223"/>
    </location>
</feature>
<dbReference type="PROSITE" id="PS50090">
    <property type="entry name" value="MYB_LIKE"/>
    <property type="match status" value="2"/>
</dbReference>
<feature type="domain" description="Myb-like" evidence="2">
    <location>
        <begin position="117"/>
        <end position="168"/>
    </location>
</feature>
<evidence type="ECO:0000256" key="1">
    <source>
        <dbReference type="SAM" id="MobiDB-lite"/>
    </source>
</evidence>
<accession>A0ABR2KBD1</accession>
<dbReference type="SUPFAM" id="SSF46689">
    <property type="entry name" value="Homeodomain-like"/>
    <property type="match status" value="1"/>
</dbReference>
<feature type="region of interest" description="Disordered" evidence="1">
    <location>
        <begin position="252"/>
        <end position="271"/>
    </location>
</feature>
<feature type="region of interest" description="Disordered" evidence="1">
    <location>
        <begin position="416"/>
        <end position="465"/>
    </location>
</feature>
<evidence type="ECO:0000313" key="4">
    <source>
        <dbReference type="EMBL" id="KAK8887792.1"/>
    </source>
</evidence>
<evidence type="ECO:0000259" key="2">
    <source>
        <dbReference type="PROSITE" id="PS50090"/>
    </source>
</evidence>
<dbReference type="Proteomes" id="UP001470230">
    <property type="component" value="Unassembled WGS sequence"/>
</dbReference>
<dbReference type="InterPro" id="IPR001005">
    <property type="entry name" value="SANT/Myb"/>
</dbReference>
<dbReference type="InterPro" id="IPR050560">
    <property type="entry name" value="MYB_TF"/>
</dbReference>
<organism evidence="4 5">
    <name type="scientific">Tritrichomonas musculus</name>
    <dbReference type="NCBI Taxonomy" id="1915356"/>
    <lineage>
        <taxon>Eukaryota</taxon>
        <taxon>Metamonada</taxon>
        <taxon>Parabasalia</taxon>
        <taxon>Tritrichomonadida</taxon>
        <taxon>Tritrichomonadidae</taxon>
        <taxon>Tritrichomonas</taxon>
    </lineage>
</organism>
<evidence type="ECO:0008006" key="6">
    <source>
        <dbReference type="Google" id="ProtNLM"/>
    </source>
</evidence>
<dbReference type="Gene3D" id="1.10.10.60">
    <property type="entry name" value="Homeodomain-like"/>
    <property type="match status" value="2"/>
</dbReference>
<evidence type="ECO:0000259" key="3">
    <source>
        <dbReference type="PROSITE" id="PS51294"/>
    </source>
</evidence>
<feature type="compositionally biased region" description="Polar residues" evidence="1">
    <location>
        <begin position="423"/>
        <end position="437"/>
    </location>
</feature>
<dbReference type="InterPro" id="IPR017930">
    <property type="entry name" value="Myb_dom"/>
</dbReference>
<protein>
    <recommendedName>
        <fullName evidence="6">Myb-like DNA-binding domain containing protein</fullName>
    </recommendedName>
</protein>
<dbReference type="PANTHER" id="PTHR45614:SF253">
    <property type="entry name" value="CHROMOSOME UNDETERMINED SCAFFOLD_38, WHOLE GENOME SHOTGUN SEQUENCE"/>
    <property type="match status" value="1"/>
</dbReference>
<reference evidence="4 5" key="1">
    <citation type="submission" date="2024-04" db="EMBL/GenBank/DDBJ databases">
        <title>Tritrichomonas musculus Genome.</title>
        <authorList>
            <person name="Alves-Ferreira E."/>
            <person name="Grigg M."/>
            <person name="Lorenzi H."/>
            <person name="Galac M."/>
        </authorList>
    </citation>
    <scope>NUCLEOTIDE SEQUENCE [LARGE SCALE GENOMIC DNA]</scope>
    <source>
        <strain evidence="4 5">EAF2021</strain>
    </source>
</reference>
<proteinExistence type="predicted"/>
<gene>
    <name evidence="4" type="ORF">M9Y10_038849</name>
</gene>
<dbReference type="SMART" id="SM00717">
    <property type="entry name" value="SANT"/>
    <property type="match status" value="2"/>
</dbReference>
<dbReference type="InterPro" id="IPR009057">
    <property type="entry name" value="Homeodomain-like_sf"/>
</dbReference>
<dbReference type="CDD" id="cd00167">
    <property type="entry name" value="SANT"/>
    <property type="match status" value="2"/>
</dbReference>
<comment type="caution">
    <text evidence="4">The sequence shown here is derived from an EMBL/GenBank/DDBJ whole genome shotgun (WGS) entry which is preliminary data.</text>
</comment>
<feature type="domain" description="HTH myb-type" evidence="3">
    <location>
        <begin position="117"/>
        <end position="172"/>
    </location>
</feature>
<dbReference type="PROSITE" id="PS51294">
    <property type="entry name" value="HTH_MYB"/>
    <property type="match status" value="2"/>
</dbReference>